<sequence>MVKISRYRDLTILQDDKKNLVIACDSSGGIGPKKLDVVKTDGYTLGRFLARVVLMEILSVGARPITIIDTLAVEMNPTGQDIIRGITAEAMQLGLDTNNLLNGSTEENIPVQQTGVGITAIGEVLKLQCESYPGNQVICIGVPKVGPEVYLEDAEICNLPTIRELREVEGVQEIVPIGSKGINYELNELLKRNVLSFINFKSSIDVHKSAGPVTCVIATVKLECIEKIKRMITQPLTILGQLAEKDRRKN</sequence>
<evidence type="ECO:0000313" key="4">
    <source>
        <dbReference type="Proteomes" id="UP000180175"/>
    </source>
</evidence>
<protein>
    <recommendedName>
        <fullName evidence="1">PurM-like N-terminal domain-containing protein</fullName>
    </recommendedName>
</protein>
<reference evidence="3 4" key="3">
    <citation type="journal article" date="2019" name="Int. J. Syst. Evol. Microbiol.">
        <title>Anaerobacillus isosaccharinicus sp. nov., an alkaliphilic bacterium which degrades isosaccharinic acid.</title>
        <authorList>
            <person name="Bassil N.M."/>
            <person name="Lloyd J.R."/>
        </authorList>
    </citation>
    <scope>NUCLEOTIDE SEQUENCE [LARGE SCALE GENOMIC DNA]</scope>
    <source>
        <strain evidence="3 4">NB2006</strain>
    </source>
</reference>
<dbReference type="Proteomes" id="UP000180175">
    <property type="component" value="Chromosome"/>
</dbReference>
<feature type="domain" description="PurM-like N-terminal" evidence="1">
    <location>
        <begin position="15"/>
        <end position="124"/>
    </location>
</feature>
<dbReference type="RefSeq" id="WP_071315773.1">
    <property type="nucleotide sequence ID" value="NZ_CP063356.2"/>
</dbReference>
<dbReference type="KEGG" id="aia:AWH56_025700"/>
<proteinExistence type="predicted"/>
<dbReference type="Pfam" id="PF00586">
    <property type="entry name" value="AIRS"/>
    <property type="match status" value="1"/>
</dbReference>
<reference evidence="2 4" key="1">
    <citation type="submission" date="2016-10" db="EMBL/GenBank/DDBJ databases">
        <title>Draft genome sequences of four alkaliphilic bacteria belonging to the Anaerobacillus genus.</title>
        <authorList>
            <person name="Bassil N.M."/>
            <person name="Lloyd J.R."/>
        </authorList>
    </citation>
    <scope>NUCLEOTIDE SEQUENCE [LARGE SCALE GENOMIC DNA]</scope>
    <source>
        <strain evidence="2 4">NB2006</strain>
    </source>
</reference>
<dbReference type="SUPFAM" id="SSF55326">
    <property type="entry name" value="PurM N-terminal domain-like"/>
    <property type="match status" value="1"/>
</dbReference>
<reference evidence="3" key="4">
    <citation type="submission" date="2020-10" db="EMBL/GenBank/DDBJ databases">
        <authorList>
            <person name="Bassil N.M."/>
            <person name="Lloyd J.R."/>
        </authorList>
    </citation>
    <scope>NUCLEOTIDE SEQUENCE</scope>
    <source>
        <strain evidence="3">NB2006</strain>
    </source>
</reference>
<evidence type="ECO:0000259" key="1">
    <source>
        <dbReference type="Pfam" id="PF00586"/>
    </source>
</evidence>
<name>A0A1S2MEC2_9BACI</name>
<dbReference type="InterPro" id="IPR036921">
    <property type="entry name" value="PurM-like_N_sf"/>
</dbReference>
<dbReference type="Gene3D" id="3.30.1330.10">
    <property type="entry name" value="PurM-like, N-terminal domain"/>
    <property type="match status" value="1"/>
</dbReference>
<reference evidence="3 4" key="2">
    <citation type="journal article" date="2017" name="Genome Announc.">
        <title>Draft Genome Sequences of Four Alkaliphilic Bacteria Belonging to the Anaerobacillus Genus.</title>
        <authorList>
            <person name="Bassil N.M."/>
            <person name="Lloyd J.R."/>
        </authorList>
    </citation>
    <scope>NUCLEOTIDE SEQUENCE [LARGE SCALE GENOMIC DNA]</scope>
    <source>
        <strain evidence="3 4">NB2006</strain>
    </source>
</reference>
<evidence type="ECO:0000313" key="3">
    <source>
        <dbReference type="EMBL" id="QOY35997.1"/>
    </source>
</evidence>
<evidence type="ECO:0000313" key="2">
    <source>
        <dbReference type="EMBL" id="OIJ22960.1"/>
    </source>
</evidence>
<dbReference type="EMBL" id="LQXD01000010">
    <property type="protein sequence ID" value="OIJ22960.1"/>
    <property type="molecule type" value="Genomic_DNA"/>
</dbReference>
<accession>A0A1S2MEC2</accession>
<dbReference type="InterPro" id="IPR016188">
    <property type="entry name" value="PurM-like_N"/>
</dbReference>
<dbReference type="EMBL" id="CP063356">
    <property type="protein sequence ID" value="QOY35997.1"/>
    <property type="molecule type" value="Genomic_DNA"/>
</dbReference>
<gene>
    <name evidence="3" type="ORF">AWH56_025700</name>
    <name evidence="2" type="ORF">AWH56_03210</name>
</gene>
<organism evidence="2 4">
    <name type="scientific">Anaerobacillus isosaccharinicus</name>
    <dbReference type="NCBI Taxonomy" id="1532552"/>
    <lineage>
        <taxon>Bacteria</taxon>
        <taxon>Bacillati</taxon>
        <taxon>Bacillota</taxon>
        <taxon>Bacilli</taxon>
        <taxon>Bacillales</taxon>
        <taxon>Bacillaceae</taxon>
        <taxon>Anaerobacillus</taxon>
    </lineage>
</organism>
<dbReference type="AlphaFoldDB" id="A0A1S2MEC2"/>
<keyword evidence="4" id="KW-1185">Reference proteome</keyword>
<dbReference type="OrthoDB" id="9805740at2"/>